<comment type="pathway">
    <text evidence="3 9">Carbohydrate degradation; glycolysis; pyruvate from D-glyceraldehyde 3-phosphate: step 3/5.</text>
</comment>
<sequence length="515" mass="55756">MSDPMKNLPRRPVILMILDGFGVNPAKANNAVALANTPNLDRYFSNHPHTTIQASGLAVGLPDGQMGNSEVGHMSLGSGCVVRQDLVLIDQAITDHSFYENRVLVAAAKAAAAAGRPIHLMGLVSDGGVHSHVSHLVALIKLCKFQGARPMVHLFTDGRDTAPRSALNYLNAVEGALEVAGGKVATVSGRYYAMDRDNRWDRTELAWRAMVDGEGEQAGSAREAIQASYAAGQDDEFIRPTIVAGGEPIQDGDQVVHINFRKDRPRQLVMAFFKPDFDHFDRRGVTGVKVTCMMEYDEWFGLPFAFDHDMPKTTLGQILSDDGLPQFHCAETEKYAHVTFFFNGGRSDPFPGEERALIPSPKVATYDLQPEMSAPAVADAVIEALSRRTFPFIVVNFANGDMVGHTAVRAAVIAAVETLDREAGRVMDAAVEAGYSVILTADHGNCDEMVDPVTGEPHTQHTLYPVPCLIVDETPWRLSIGGGLQDIAPTVLNLMGIPVPERMDGHSLLLGPVTV</sequence>
<dbReference type="Proteomes" id="UP000006062">
    <property type="component" value="Chromosome"/>
</dbReference>
<feature type="binding site" evidence="9 13">
    <location>
        <position position="69"/>
    </location>
    <ligand>
        <name>Mn(2+)</name>
        <dbReference type="ChEBI" id="CHEBI:29035"/>
        <label>2</label>
    </ligand>
</feature>
<dbReference type="EC" id="5.4.2.12" evidence="9 10"/>
<dbReference type="KEGG" id="tvi:Thivi_4328"/>
<evidence type="ECO:0000256" key="9">
    <source>
        <dbReference type="HAMAP-Rule" id="MF_01038"/>
    </source>
</evidence>
<dbReference type="eggNOG" id="COG0696">
    <property type="taxonomic scope" value="Bacteria"/>
</dbReference>
<dbReference type="GO" id="GO:0030145">
    <property type="term" value="F:manganese ion binding"/>
    <property type="evidence" value="ECO:0007669"/>
    <property type="project" value="UniProtKB-UniRule"/>
</dbReference>
<dbReference type="STRING" id="765911.Thivi_4328"/>
<dbReference type="PANTHER" id="PTHR31637:SF0">
    <property type="entry name" value="2,3-BISPHOSPHOGLYCERATE-INDEPENDENT PHOSPHOGLYCERATE MUTASE"/>
    <property type="match status" value="1"/>
</dbReference>
<dbReference type="PANTHER" id="PTHR31637">
    <property type="entry name" value="2,3-BISPHOSPHOGLYCERATE-INDEPENDENT PHOSPHOGLYCERATE MUTASE"/>
    <property type="match status" value="1"/>
</dbReference>
<comment type="function">
    <text evidence="2 9">Catalyzes the interconversion of 2-phosphoglycerate and 3-phosphoglycerate.</text>
</comment>
<dbReference type="NCBIfam" id="TIGR01307">
    <property type="entry name" value="pgm_bpd_ind"/>
    <property type="match status" value="1"/>
</dbReference>
<feature type="domain" description="BPG-independent PGAM N-terminal" evidence="15">
    <location>
        <begin position="89"/>
        <end position="298"/>
    </location>
</feature>
<dbReference type="GO" id="GO:0006007">
    <property type="term" value="P:glucose catabolic process"/>
    <property type="evidence" value="ECO:0007669"/>
    <property type="project" value="InterPro"/>
</dbReference>
<comment type="similarity">
    <text evidence="4 9">Belongs to the BPG-independent phosphoglycerate mutase family.</text>
</comment>
<keyword evidence="5 9" id="KW-0479">Metal-binding</keyword>
<reference evidence="16 17" key="1">
    <citation type="submission" date="2012-06" db="EMBL/GenBank/DDBJ databases">
        <title>Complete sequence of Thiocystis violascens DSM 198.</title>
        <authorList>
            <consortium name="US DOE Joint Genome Institute"/>
            <person name="Lucas S."/>
            <person name="Han J."/>
            <person name="Lapidus A."/>
            <person name="Cheng J.-F."/>
            <person name="Goodwin L."/>
            <person name="Pitluck S."/>
            <person name="Peters L."/>
            <person name="Ovchinnikova G."/>
            <person name="Teshima H."/>
            <person name="Detter J.C."/>
            <person name="Han C."/>
            <person name="Tapia R."/>
            <person name="Land M."/>
            <person name="Hauser L."/>
            <person name="Kyrpides N."/>
            <person name="Ivanova N."/>
            <person name="Pagani I."/>
            <person name="Vogl K."/>
            <person name="Liu Z."/>
            <person name="Frigaard N.-U."/>
            <person name="Bryant D."/>
            <person name="Woyke T."/>
        </authorList>
    </citation>
    <scope>NUCLEOTIDE SEQUENCE [LARGE SCALE GENOMIC DNA]</scope>
    <source>
        <strain evidence="17">ATCC 17096 / DSM 198 / 6111</strain>
    </source>
</reference>
<comment type="catalytic activity">
    <reaction evidence="1 9">
        <text>(2R)-2-phosphoglycerate = (2R)-3-phosphoglycerate</text>
        <dbReference type="Rhea" id="RHEA:15901"/>
        <dbReference type="ChEBI" id="CHEBI:58272"/>
        <dbReference type="ChEBI" id="CHEBI:58289"/>
        <dbReference type="EC" id="5.4.2.12"/>
    </reaction>
</comment>
<organism evidence="16 17">
    <name type="scientific">Thiocystis violascens (strain ATCC 17096 / DSM 198 / 6111)</name>
    <name type="common">Chromatium violascens</name>
    <dbReference type="NCBI Taxonomy" id="765911"/>
    <lineage>
        <taxon>Bacteria</taxon>
        <taxon>Pseudomonadati</taxon>
        <taxon>Pseudomonadota</taxon>
        <taxon>Gammaproteobacteria</taxon>
        <taxon>Chromatiales</taxon>
        <taxon>Chromatiaceae</taxon>
        <taxon>Thiocystis</taxon>
    </lineage>
</organism>
<dbReference type="GO" id="GO:0004619">
    <property type="term" value="F:phosphoglycerate mutase activity"/>
    <property type="evidence" value="ECO:0007669"/>
    <property type="project" value="UniProtKB-UniRule"/>
</dbReference>
<evidence type="ECO:0000256" key="7">
    <source>
        <dbReference type="ARBA" id="ARBA00023211"/>
    </source>
</evidence>
<dbReference type="Pfam" id="PF01676">
    <property type="entry name" value="Metalloenzyme"/>
    <property type="match status" value="1"/>
</dbReference>
<feature type="binding site" evidence="9 13">
    <location>
        <position position="405"/>
    </location>
    <ligand>
        <name>Mn(2+)</name>
        <dbReference type="ChEBI" id="CHEBI:29035"/>
        <label>1</label>
    </ligand>
</feature>
<comment type="subunit">
    <text evidence="9">Monomer.</text>
</comment>
<dbReference type="InterPro" id="IPR006124">
    <property type="entry name" value="Metalloenzyme"/>
</dbReference>
<evidence type="ECO:0000256" key="13">
    <source>
        <dbReference type="PIRSR" id="PIRSR001492-3"/>
    </source>
</evidence>
<feature type="active site" description="Phosphoserine intermediate" evidence="9 11">
    <location>
        <position position="69"/>
    </location>
</feature>
<feature type="domain" description="Metalloenzyme" evidence="14">
    <location>
        <begin position="12"/>
        <end position="497"/>
    </location>
</feature>
<gene>
    <name evidence="9" type="primary">gpmI</name>
    <name evidence="16" type="ordered locus">Thivi_4328</name>
</gene>
<evidence type="ECO:0000256" key="12">
    <source>
        <dbReference type="PIRSR" id="PIRSR001492-2"/>
    </source>
</evidence>
<feature type="binding site" evidence="9 13">
    <location>
        <position position="461"/>
    </location>
    <ligand>
        <name>Mn(2+)</name>
        <dbReference type="ChEBI" id="CHEBI:29035"/>
        <label>1</label>
    </ligand>
</feature>
<evidence type="ECO:0000259" key="15">
    <source>
        <dbReference type="Pfam" id="PF06415"/>
    </source>
</evidence>
<evidence type="ECO:0000256" key="4">
    <source>
        <dbReference type="ARBA" id="ARBA00008819"/>
    </source>
</evidence>
<dbReference type="GO" id="GO:0006096">
    <property type="term" value="P:glycolytic process"/>
    <property type="evidence" value="ECO:0007669"/>
    <property type="project" value="UniProtKB-UniRule"/>
</dbReference>
<dbReference type="Gene3D" id="3.40.720.10">
    <property type="entry name" value="Alkaline Phosphatase, subunit A"/>
    <property type="match status" value="1"/>
</dbReference>
<dbReference type="SUPFAM" id="SSF64158">
    <property type="entry name" value="2,3-Bisphosphoglycerate-independent phosphoglycerate mutase, substrate-binding domain"/>
    <property type="match status" value="1"/>
</dbReference>
<keyword evidence="6 9" id="KW-0324">Glycolysis</keyword>
<feature type="binding site" evidence="9 12">
    <location>
        <begin position="159"/>
        <end position="160"/>
    </location>
    <ligand>
        <name>substrate</name>
    </ligand>
</feature>
<evidence type="ECO:0000256" key="3">
    <source>
        <dbReference type="ARBA" id="ARBA00004798"/>
    </source>
</evidence>
<dbReference type="FunFam" id="3.40.1450.10:FF:000002">
    <property type="entry name" value="2,3-bisphosphoglycerate-independent phosphoglycerate mutase"/>
    <property type="match status" value="1"/>
</dbReference>
<proteinExistence type="inferred from homology"/>
<dbReference type="Gene3D" id="3.40.1450.10">
    <property type="entry name" value="BPG-independent phosphoglycerate mutase, domain B"/>
    <property type="match status" value="1"/>
</dbReference>
<evidence type="ECO:0000313" key="16">
    <source>
        <dbReference type="EMBL" id="AFL76138.1"/>
    </source>
</evidence>
<evidence type="ECO:0000256" key="8">
    <source>
        <dbReference type="ARBA" id="ARBA00023235"/>
    </source>
</evidence>
<dbReference type="UniPathway" id="UPA00109">
    <property type="reaction ID" value="UER00186"/>
</dbReference>
<keyword evidence="17" id="KW-1185">Reference proteome</keyword>
<feature type="binding site" evidence="9 12">
    <location>
        <position position="334"/>
    </location>
    <ligand>
        <name>substrate</name>
    </ligand>
</feature>
<evidence type="ECO:0000259" key="14">
    <source>
        <dbReference type="Pfam" id="PF01676"/>
    </source>
</evidence>
<accession>I3YGM0</accession>
<name>I3YGM0_THIV6</name>
<evidence type="ECO:0000256" key="11">
    <source>
        <dbReference type="PIRSR" id="PIRSR001492-1"/>
    </source>
</evidence>
<dbReference type="InterPro" id="IPR011258">
    <property type="entry name" value="BPG-indep_PGM_N"/>
</dbReference>
<keyword evidence="7 9" id="KW-0464">Manganese</keyword>
<dbReference type="EMBL" id="CP003154">
    <property type="protein sequence ID" value="AFL76138.1"/>
    <property type="molecule type" value="Genomic_DNA"/>
</dbReference>
<dbReference type="Pfam" id="PF06415">
    <property type="entry name" value="iPGM_N"/>
    <property type="match status" value="1"/>
</dbReference>
<dbReference type="PIRSF" id="PIRSF001492">
    <property type="entry name" value="IPGAM"/>
    <property type="match status" value="1"/>
</dbReference>
<dbReference type="HOGENOM" id="CLU_026099_2_0_6"/>
<dbReference type="RefSeq" id="WP_014780516.1">
    <property type="nucleotide sequence ID" value="NC_018012.1"/>
</dbReference>
<feature type="binding site" evidence="9 12">
    <location>
        <position position="130"/>
    </location>
    <ligand>
        <name>substrate</name>
    </ligand>
</feature>
<feature type="binding site" evidence="9 12">
    <location>
        <begin position="261"/>
        <end position="264"/>
    </location>
    <ligand>
        <name>substrate</name>
    </ligand>
</feature>
<feature type="binding site" evidence="9 12">
    <location>
        <position position="190"/>
    </location>
    <ligand>
        <name>substrate</name>
    </ligand>
</feature>
<protein>
    <recommendedName>
        <fullName evidence="9 10">2,3-bisphosphoglycerate-independent phosphoglycerate mutase</fullName>
        <shortName evidence="9">BPG-independent PGAM</shortName>
        <shortName evidence="9">Phosphoglyceromutase</shortName>
        <shortName evidence="9">iPGM</shortName>
        <ecNumber evidence="9 10">5.4.2.12</ecNumber>
    </recommendedName>
</protein>
<evidence type="ECO:0000256" key="6">
    <source>
        <dbReference type="ARBA" id="ARBA00023152"/>
    </source>
</evidence>
<keyword evidence="8 9" id="KW-0413">Isomerase</keyword>
<feature type="binding site" evidence="9 13">
    <location>
        <position position="443"/>
    </location>
    <ligand>
        <name>Mn(2+)</name>
        <dbReference type="ChEBI" id="CHEBI:29035"/>
        <label>2</label>
    </ligand>
</feature>
<dbReference type="OrthoDB" id="9800863at2"/>
<dbReference type="CDD" id="cd16010">
    <property type="entry name" value="iPGM"/>
    <property type="match status" value="1"/>
</dbReference>
<dbReference type="InterPro" id="IPR036646">
    <property type="entry name" value="PGAM_B_sf"/>
</dbReference>
<evidence type="ECO:0000256" key="2">
    <source>
        <dbReference type="ARBA" id="ARBA00002315"/>
    </source>
</evidence>
<feature type="binding site" evidence="9 13">
    <location>
        <position position="401"/>
    </location>
    <ligand>
        <name>Mn(2+)</name>
        <dbReference type="ChEBI" id="CHEBI:29035"/>
        <label>1</label>
    </ligand>
</feature>
<evidence type="ECO:0000313" key="17">
    <source>
        <dbReference type="Proteomes" id="UP000006062"/>
    </source>
</evidence>
<feature type="binding site" evidence="9 13">
    <location>
        <position position="442"/>
    </location>
    <ligand>
        <name>Mn(2+)</name>
        <dbReference type="ChEBI" id="CHEBI:29035"/>
        <label>2</label>
    </ligand>
</feature>
<dbReference type="InterPro" id="IPR017850">
    <property type="entry name" value="Alkaline_phosphatase_core_sf"/>
</dbReference>
<feature type="binding site" evidence="9 13">
    <location>
        <position position="19"/>
    </location>
    <ligand>
        <name>Mn(2+)</name>
        <dbReference type="ChEBI" id="CHEBI:29035"/>
        <label>2</label>
    </ligand>
</feature>
<evidence type="ECO:0000256" key="5">
    <source>
        <dbReference type="ARBA" id="ARBA00022723"/>
    </source>
</evidence>
<dbReference type="InterPro" id="IPR005995">
    <property type="entry name" value="Pgm_bpd_ind"/>
</dbReference>
<evidence type="ECO:0000256" key="10">
    <source>
        <dbReference type="NCBIfam" id="TIGR01307"/>
    </source>
</evidence>
<dbReference type="GO" id="GO:0005737">
    <property type="term" value="C:cytoplasm"/>
    <property type="evidence" value="ECO:0007669"/>
    <property type="project" value="InterPro"/>
</dbReference>
<dbReference type="AlphaFoldDB" id="I3YGM0"/>
<dbReference type="SUPFAM" id="SSF53649">
    <property type="entry name" value="Alkaline phosphatase-like"/>
    <property type="match status" value="1"/>
</dbReference>
<evidence type="ECO:0000256" key="1">
    <source>
        <dbReference type="ARBA" id="ARBA00000370"/>
    </source>
</evidence>
<comment type="cofactor">
    <cofactor evidence="9">
        <name>Mn(2+)</name>
        <dbReference type="ChEBI" id="CHEBI:29035"/>
    </cofactor>
    <text evidence="9">Binds 2 manganese ions per subunit.</text>
</comment>
<dbReference type="HAMAP" id="MF_01038">
    <property type="entry name" value="GpmI"/>
    <property type="match status" value="1"/>
</dbReference>
<feature type="binding site" evidence="9 12">
    <location>
        <position position="196"/>
    </location>
    <ligand>
        <name>substrate</name>
    </ligand>
</feature>